<organism evidence="2 3">
    <name type="scientific">Aminobacter niigataensis</name>
    <dbReference type="NCBI Taxonomy" id="83265"/>
    <lineage>
        <taxon>Bacteria</taxon>
        <taxon>Pseudomonadati</taxon>
        <taxon>Pseudomonadota</taxon>
        <taxon>Alphaproteobacteria</taxon>
        <taxon>Hyphomicrobiales</taxon>
        <taxon>Phyllobacteriaceae</taxon>
        <taxon>Aminobacter</taxon>
    </lineage>
</organism>
<evidence type="ECO:0000256" key="1">
    <source>
        <dbReference type="SAM" id="Coils"/>
    </source>
</evidence>
<dbReference type="RefSeq" id="WP_183264370.1">
    <property type="nucleotide sequence ID" value="NZ_BAAAVZ010000026.1"/>
</dbReference>
<keyword evidence="1" id="KW-0175">Coiled coil</keyword>
<proteinExistence type="predicted"/>
<keyword evidence="3" id="KW-1185">Reference proteome</keyword>
<sequence>MDTPSIVPSLDDLRNSLERAERDEVCAEMIDDFRRRAVELPAAKRRVAELRAQITHIEETL</sequence>
<protein>
    <submittedName>
        <fullName evidence="2">Uncharacterized protein</fullName>
    </submittedName>
</protein>
<gene>
    <name evidence="2" type="ORF">GGQ99_004751</name>
</gene>
<dbReference type="Proteomes" id="UP000539538">
    <property type="component" value="Unassembled WGS sequence"/>
</dbReference>
<dbReference type="EMBL" id="JACHOT010000009">
    <property type="protein sequence ID" value="MBB4652967.1"/>
    <property type="molecule type" value="Genomic_DNA"/>
</dbReference>
<feature type="coiled-coil region" evidence="1">
    <location>
        <begin position="10"/>
        <end position="60"/>
    </location>
</feature>
<accession>A0ABR6L834</accession>
<evidence type="ECO:0000313" key="2">
    <source>
        <dbReference type="EMBL" id="MBB4652967.1"/>
    </source>
</evidence>
<name>A0ABR6L834_9HYPH</name>
<evidence type="ECO:0000313" key="3">
    <source>
        <dbReference type="Proteomes" id="UP000539538"/>
    </source>
</evidence>
<reference evidence="2 3" key="1">
    <citation type="submission" date="2020-08" db="EMBL/GenBank/DDBJ databases">
        <title>Genomic Encyclopedia of Type Strains, Phase IV (KMG-IV): sequencing the most valuable type-strain genomes for metagenomic binning, comparative biology and taxonomic classification.</title>
        <authorList>
            <person name="Goeker M."/>
        </authorList>
    </citation>
    <scope>NUCLEOTIDE SEQUENCE [LARGE SCALE GENOMIC DNA]</scope>
    <source>
        <strain evidence="2 3">DSM 7050</strain>
    </source>
</reference>
<comment type="caution">
    <text evidence="2">The sequence shown here is derived from an EMBL/GenBank/DDBJ whole genome shotgun (WGS) entry which is preliminary data.</text>
</comment>